<keyword evidence="2" id="KW-1185">Reference proteome</keyword>
<protein>
    <submittedName>
        <fullName evidence="1">Uncharacterized protein</fullName>
    </submittedName>
</protein>
<dbReference type="EMBL" id="JAINUG010000074">
    <property type="protein sequence ID" value="KAJ8400825.1"/>
    <property type="molecule type" value="Genomic_DNA"/>
</dbReference>
<evidence type="ECO:0000313" key="1">
    <source>
        <dbReference type="EMBL" id="KAJ8400825.1"/>
    </source>
</evidence>
<name>A0AAD7SE54_9TELE</name>
<accession>A0AAD7SE54</accession>
<evidence type="ECO:0000313" key="2">
    <source>
        <dbReference type="Proteomes" id="UP001221898"/>
    </source>
</evidence>
<dbReference type="AlphaFoldDB" id="A0AAD7SE54"/>
<comment type="caution">
    <text evidence="1">The sequence shown here is derived from an EMBL/GenBank/DDBJ whole genome shotgun (WGS) entry which is preliminary data.</text>
</comment>
<dbReference type="Proteomes" id="UP001221898">
    <property type="component" value="Unassembled WGS sequence"/>
</dbReference>
<sequence length="236" mass="25884">MCTLHWDSKLTLMLSNVRLLEERPTVVVGYAAQLKLLGVPAYTKGTDKACGTIIARLTCKLLQEWRCADEVVNMAFDAPASNTGHLTAACIVIQLSLGRPLLWSRCQHHIDEVLLSHIFTDLKVETSCSPEVALFARLQDNWNLVPHDDIGPLSRCIPGDTKPPFLGKLRAELTACAAGVLDCKQGDNREFVQLCLVYLGAPGAAQTTVTFQRPGAPPRCTRRDGWLSCSTLSSWP</sequence>
<reference evidence="1" key="1">
    <citation type="journal article" date="2023" name="Science">
        <title>Genome structures resolve the early diversification of teleost fishes.</title>
        <authorList>
            <person name="Parey E."/>
            <person name="Louis A."/>
            <person name="Montfort J."/>
            <person name="Bouchez O."/>
            <person name="Roques C."/>
            <person name="Iampietro C."/>
            <person name="Lluch J."/>
            <person name="Castinel A."/>
            <person name="Donnadieu C."/>
            <person name="Desvignes T."/>
            <person name="Floi Bucao C."/>
            <person name="Jouanno E."/>
            <person name="Wen M."/>
            <person name="Mejri S."/>
            <person name="Dirks R."/>
            <person name="Jansen H."/>
            <person name="Henkel C."/>
            <person name="Chen W.J."/>
            <person name="Zahm M."/>
            <person name="Cabau C."/>
            <person name="Klopp C."/>
            <person name="Thompson A.W."/>
            <person name="Robinson-Rechavi M."/>
            <person name="Braasch I."/>
            <person name="Lecointre G."/>
            <person name="Bobe J."/>
            <person name="Postlethwait J.H."/>
            <person name="Berthelot C."/>
            <person name="Roest Crollius H."/>
            <person name="Guiguen Y."/>
        </authorList>
    </citation>
    <scope>NUCLEOTIDE SEQUENCE</scope>
    <source>
        <strain evidence="1">NC1722</strain>
    </source>
</reference>
<organism evidence="1 2">
    <name type="scientific">Aldrovandia affinis</name>
    <dbReference type="NCBI Taxonomy" id="143900"/>
    <lineage>
        <taxon>Eukaryota</taxon>
        <taxon>Metazoa</taxon>
        <taxon>Chordata</taxon>
        <taxon>Craniata</taxon>
        <taxon>Vertebrata</taxon>
        <taxon>Euteleostomi</taxon>
        <taxon>Actinopterygii</taxon>
        <taxon>Neopterygii</taxon>
        <taxon>Teleostei</taxon>
        <taxon>Notacanthiformes</taxon>
        <taxon>Halosauridae</taxon>
        <taxon>Aldrovandia</taxon>
    </lineage>
</organism>
<gene>
    <name evidence="1" type="ORF">AAFF_G00391790</name>
</gene>
<proteinExistence type="predicted"/>